<comment type="caution">
    <text evidence="1">The sequence shown here is derived from an EMBL/GenBank/DDBJ whole genome shotgun (WGS) entry which is preliminary data.</text>
</comment>
<sequence>MSKPAPHATKVVFKSEGKDKELFAFVQDPELYKKWKAGDHTIPLVNFVDSFQIFDTDTGSHTGVANTCSRATLSNILNTEDVDDAIKRILQEGELIGPGNSSVEK</sequence>
<evidence type="ECO:0000313" key="2">
    <source>
        <dbReference type="Proteomes" id="UP001165960"/>
    </source>
</evidence>
<organism evidence="1 2">
    <name type="scientific">Entomophthora muscae</name>
    <dbReference type="NCBI Taxonomy" id="34485"/>
    <lineage>
        <taxon>Eukaryota</taxon>
        <taxon>Fungi</taxon>
        <taxon>Fungi incertae sedis</taxon>
        <taxon>Zoopagomycota</taxon>
        <taxon>Entomophthoromycotina</taxon>
        <taxon>Entomophthoromycetes</taxon>
        <taxon>Entomophthorales</taxon>
        <taxon>Entomophthoraceae</taxon>
        <taxon>Entomophthora</taxon>
    </lineage>
</organism>
<dbReference type="EMBL" id="QTSX02005696">
    <property type="protein sequence ID" value="KAJ9059105.1"/>
    <property type="molecule type" value="Genomic_DNA"/>
</dbReference>
<dbReference type="Proteomes" id="UP001165960">
    <property type="component" value="Unassembled WGS sequence"/>
</dbReference>
<proteinExistence type="predicted"/>
<gene>
    <name evidence="1" type="ORF">DSO57_1005905</name>
</gene>
<name>A0ACC2S9U4_9FUNG</name>
<accession>A0ACC2S9U4</accession>
<keyword evidence="2" id="KW-1185">Reference proteome</keyword>
<evidence type="ECO:0000313" key="1">
    <source>
        <dbReference type="EMBL" id="KAJ9059105.1"/>
    </source>
</evidence>
<reference evidence="1" key="1">
    <citation type="submission" date="2022-04" db="EMBL/GenBank/DDBJ databases">
        <title>Genome of the entomopathogenic fungus Entomophthora muscae.</title>
        <authorList>
            <person name="Elya C."/>
            <person name="Lovett B.R."/>
            <person name="Lee E."/>
            <person name="Macias A.M."/>
            <person name="Hajek A.E."/>
            <person name="De Bivort B.L."/>
            <person name="Kasson M.T."/>
            <person name="De Fine Licht H.H."/>
            <person name="Stajich J.E."/>
        </authorList>
    </citation>
    <scope>NUCLEOTIDE SEQUENCE</scope>
    <source>
        <strain evidence="1">Berkeley</strain>
    </source>
</reference>
<protein>
    <submittedName>
        <fullName evidence="1">Uncharacterized protein</fullName>
    </submittedName>
</protein>